<dbReference type="SMART" id="SM00220">
    <property type="entry name" value="S_TKc"/>
    <property type="match status" value="1"/>
</dbReference>
<evidence type="ECO:0000259" key="11">
    <source>
        <dbReference type="PROSITE" id="PS50011"/>
    </source>
</evidence>
<comment type="caution">
    <text evidence="13">The sequence shown here is derived from an EMBL/GenBank/DDBJ whole genome shotgun (WGS) entry which is preliminary data.</text>
</comment>
<dbReference type="InterPro" id="IPR011009">
    <property type="entry name" value="Kinase-like_dom_sf"/>
</dbReference>
<evidence type="ECO:0000256" key="6">
    <source>
        <dbReference type="ARBA" id="ARBA00037982"/>
    </source>
</evidence>
<dbReference type="Gene3D" id="3.10.110.10">
    <property type="entry name" value="Ubiquitin Conjugating Enzyme"/>
    <property type="match status" value="1"/>
</dbReference>
<evidence type="ECO:0000313" key="13">
    <source>
        <dbReference type="EMBL" id="CAK0800505.1"/>
    </source>
</evidence>
<evidence type="ECO:0000313" key="14">
    <source>
        <dbReference type="Proteomes" id="UP001189429"/>
    </source>
</evidence>
<keyword evidence="9" id="KW-0175">Coiled coil</keyword>
<dbReference type="InterPro" id="IPR050339">
    <property type="entry name" value="CC_SR_Kinase"/>
</dbReference>
<keyword evidence="4 7" id="KW-0067">ATP-binding</keyword>
<feature type="region of interest" description="Disordered" evidence="10">
    <location>
        <begin position="207"/>
        <end position="228"/>
    </location>
</feature>
<comment type="similarity">
    <text evidence="6">Belongs to the protein kinase superfamily. Ser/Thr protein kinase family. GCN2 subfamily.</text>
</comment>
<accession>A0ABN9Q7L1</accession>
<evidence type="ECO:0000256" key="4">
    <source>
        <dbReference type="ARBA" id="ARBA00022840"/>
    </source>
</evidence>
<dbReference type="InterPro" id="IPR008271">
    <property type="entry name" value="Ser/Thr_kinase_AS"/>
</dbReference>
<evidence type="ECO:0000256" key="1">
    <source>
        <dbReference type="ARBA" id="ARBA00022679"/>
    </source>
</evidence>
<evidence type="ECO:0008006" key="15">
    <source>
        <dbReference type="Google" id="ProtNLM"/>
    </source>
</evidence>
<dbReference type="InterPro" id="IPR017441">
    <property type="entry name" value="Protein_kinase_ATP_BS"/>
</dbReference>
<feature type="non-terminal residue" evidence="13">
    <location>
        <position position="497"/>
    </location>
</feature>
<dbReference type="PANTHER" id="PTHR11042">
    <property type="entry name" value="EUKARYOTIC TRANSLATION INITIATION FACTOR 2-ALPHA KINASE EIF2-ALPHA KINASE -RELATED"/>
    <property type="match status" value="1"/>
</dbReference>
<evidence type="ECO:0000256" key="5">
    <source>
        <dbReference type="ARBA" id="ARBA00023193"/>
    </source>
</evidence>
<evidence type="ECO:0000256" key="7">
    <source>
        <dbReference type="PROSITE-ProRule" id="PRU10141"/>
    </source>
</evidence>
<dbReference type="InterPro" id="IPR006575">
    <property type="entry name" value="RWD_dom"/>
</dbReference>
<dbReference type="EMBL" id="CAUYUJ010002376">
    <property type="protein sequence ID" value="CAK0800505.1"/>
    <property type="molecule type" value="Genomic_DNA"/>
</dbReference>
<dbReference type="PROSITE" id="PS50011">
    <property type="entry name" value="PROTEIN_KINASE_DOM"/>
    <property type="match status" value="1"/>
</dbReference>
<dbReference type="Pfam" id="PF00069">
    <property type="entry name" value="Pkinase"/>
    <property type="match status" value="2"/>
</dbReference>
<keyword evidence="1" id="KW-0808">Transferase</keyword>
<dbReference type="PROSITE" id="PS00107">
    <property type="entry name" value="PROTEIN_KINASE_ATP"/>
    <property type="match status" value="1"/>
</dbReference>
<evidence type="ECO:0000256" key="2">
    <source>
        <dbReference type="ARBA" id="ARBA00022741"/>
    </source>
</evidence>
<feature type="region of interest" description="Disordered" evidence="10">
    <location>
        <begin position="22"/>
        <end position="64"/>
    </location>
</feature>
<name>A0ABN9Q7L1_9DINO</name>
<keyword evidence="2 7" id="KW-0547">Nucleotide-binding</keyword>
<dbReference type="InterPro" id="IPR016135">
    <property type="entry name" value="UBQ-conjugating_enzyme/RWD"/>
</dbReference>
<dbReference type="SUPFAM" id="SSF54495">
    <property type="entry name" value="UBC-like"/>
    <property type="match status" value="1"/>
</dbReference>
<evidence type="ECO:0000256" key="8">
    <source>
        <dbReference type="RuleBase" id="RU000304"/>
    </source>
</evidence>
<organism evidence="13 14">
    <name type="scientific">Prorocentrum cordatum</name>
    <dbReference type="NCBI Taxonomy" id="2364126"/>
    <lineage>
        <taxon>Eukaryota</taxon>
        <taxon>Sar</taxon>
        <taxon>Alveolata</taxon>
        <taxon>Dinophyceae</taxon>
        <taxon>Prorocentrales</taxon>
        <taxon>Prorocentraceae</taxon>
        <taxon>Prorocentrum</taxon>
    </lineage>
</organism>
<keyword evidence="5" id="KW-0652">Protein synthesis inhibitor</keyword>
<dbReference type="SUPFAM" id="SSF56112">
    <property type="entry name" value="Protein kinase-like (PK-like)"/>
    <property type="match status" value="1"/>
</dbReference>
<feature type="compositionally biased region" description="Basic and acidic residues" evidence="10">
    <location>
        <begin position="207"/>
        <end position="217"/>
    </location>
</feature>
<feature type="domain" description="Protein kinase" evidence="11">
    <location>
        <begin position="288"/>
        <end position="497"/>
    </location>
</feature>
<sequence length="497" mass="55209">MPCPPREEDEVTSIRAIYEGAVEELPLRGASDSTAEDELSGSSEGEAEEHAAPRPAPRPSTPVRRYRVNLGPTAQLEVQYGRLYPLETPALLLQKVDGLPQAAVEQMHRLVREELQQSAGRECVFQICNAIRAGVNFLRQHDDPLAEVALHDRMQQRVAEEEEQARRRAAEAEEQARRRAAEAWERQKQLERDRNARYQRIREAAERVGDAGRRGTLEHPASPELRPLCAPDLRQPPAALPGRGALDDDEASVLLSRRFHDLAPGRGGGSDGPVEFSLREGSSGGIVFEELGFLGRGGFGSVTKVRHRVDRQLYAIKRIELTGSQGSREQILKECATLPRLTHLHIVRYYQAWKEVEVEGSEAQAPSHPTAKNAGASTKMRRVKSLASTPHPQDGDDWLSMAGCTPHCSKSPSPGQARSPSREFLYIQMEFCDGTTLREAIDRGVLHQDEAAIWKLFRQVLDALAYVHSKKLIHRDLKPANVFLSSEGGGHVKLGDF</sequence>
<dbReference type="InterPro" id="IPR000719">
    <property type="entry name" value="Prot_kinase_dom"/>
</dbReference>
<evidence type="ECO:0000256" key="3">
    <source>
        <dbReference type="ARBA" id="ARBA00022777"/>
    </source>
</evidence>
<keyword evidence="8" id="KW-0723">Serine/threonine-protein kinase</keyword>
<evidence type="ECO:0000259" key="12">
    <source>
        <dbReference type="PROSITE" id="PS50908"/>
    </source>
</evidence>
<reference evidence="13" key="1">
    <citation type="submission" date="2023-10" db="EMBL/GenBank/DDBJ databases">
        <authorList>
            <person name="Chen Y."/>
            <person name="Shah S."/>
            <person name="Dougan E. K."/>
            <person name="Thang M."/>
            <person name="Chan C."/>
        </authorList>
    </citation>
    <scope>NUCLEOTIDE SEQUENCE [LARGE SCALE GENOMIC DNA]</scope>
</reference>
<feature type="coiled-coil region" evidence="9">
    <location>
        <begin position="151"/>
        <end position="182"/>
    </location>
</feature>
<keyword evidence="14" id="KW-1185">Reference proteome</keyword>
<dbReference type="Pfam" id="PF05773">
    <property type="entry name" value="RWD"/>
    <property type="match status" value="1"/>
</dbReference>
<feature type="binding site" evidence="7">
    <location>
        <position position="317"/>
    </location>
    <ligand>
        <name>ATP</name>
        <dbReference type="ChEBI" id="CHEBI:30616"/>
    </ligand>
</feature>
<feature type="domain" description="RWD" evidence="12">
    <location>
        <begin position="9"/>
        <end position="138"/>
    </location>
</feature>
<dbReference type="Gene3D" id="1.10.510.10">
    <property type="entry name" value="Transferase(Phosphotransferase) domain 1"/>
    <property type="match status" value="1"/>
</dbReference>
<proteinExistence type="inferred from homology"/>
<gene>
    <name evidence="13" type="ORF">PCOR1329_LOCUS8645</name>
</gene>
<dbReference type="Proteomes" id="UP001189429">
    <property type="component" value="Unassembled WGS sequence"/>
</dbReference>
<dbReference type="PROSITE" id="PS00108">
    <property type="entry name" value="PROTEIN_KINASE_ST"/>
    <property type="match status" value="1"/>
</dbReference>
<protein>
    <recommendedName>
        <fullName evidence="15">Non-specific serine/threonine protein kinase</fullName>
    </recommendedName>
</protein>
<evidence type="ECO:0000256" key="9">
    <source>
        <dbReference type="SAM" id="Coils"/>
    </source>
</evidence>
<dbReference type="PANTHER" id="PTHR11042:SF136">
    <property type="entry name" value="EIF-2-ALPHA KINASE GCN2"/>
    <property type="match status" value="1"/>
</dbReference>
<dbReference type="Gene3D" id="3.30.200.20">
    <property type="entry name" value="Phosphorylase Kinase, domain 1"/>
    <property type="match status" value="1"/>
</dbReference>
<keyword evidence="3" id="KW-0418">Kinase</keyword>
<evidence type="ECO:0000256" key="10">
    <source>
        <dbReference type="SAM" id="MobiDB-lite"/>
    </source>
</evidence>
<dbReference type="PROSITE" id="PS50908">
    <property type="entry name" value="RWD"/>
    <property type="match status" value="1"/>
</dbReference>